<dbReference type="Gene3D" id="3.90.850.10">
    <property type="entry name" value="Fumarylacetoacetase-like, C-terminal domain"/>
    <property type="match status" value="1"/>
</dbReference>
<organism evidence="4">
    <name type="scientific">Mycobacterium sp. (strain MCS)</name>
    <dbReference type="NCBI Taxonomy" id="164756"/>
    <lineage>
        <taxon>Bacteria</taxon>
        <taxon>Bacillati</taxon>
        <taxon>Actinomycetota</taxon>
        <taxon>Actinomycetes</taxon>
        <taxon>Mycobacteriales</taxon>
        <taxon>Mycobacteriaceae</taxon>
        <taxon>Mycobacterium</taxon>
    </lineage>
</organism>
<evidence type="ECO:0000313" key="4">
    <source>
        <dbReference type="EMBL" id="ABG08714.1"/>
    </source>
</evidence>
<dbReference type="InterPro" id="IPR036663">
    <property type="entry name" value="Fumarylacetoacetase_C_sf"/>
</dbReference>
<dbReference type="EMBL" id="CP000384">
    <property type="protein sequence ID" value="ABG08714.1"/>
    <property type="molecule type" value="Genomic_DNA"/>
</dbReference>
<name>A0A5Q5BKB5_MYCSS</name>
<dbReference type="SUPFAM" id="SSF56529">
    <property type="entry name" value="FAH"/>
    <property type="match status" value="1"/>
</dbReference>
<comment type="similarity">
    <text evidence="1">Belongs to the FAH family.</text>
</comment>
<dbReference type="AlphaFoldDB" id="A0A5Q5BKB5"/>
<sequence length="321" mass="34540">MKIATVLAAGRPVVTALGPAEQLVNVARLLSLPDLTVATLIADADRLLPKLAAALSEPVAAEAVLDSADISWLAPQPHPSKIVGVAVNNSGIARFAYRQHVEPAYFLKPPSALTGHREPIVVPPDYGLTHPEPELAAIIGRRIKAAQPEQALEAIFGYTIINDITSPALKDRDSMELRLPSPVGADLTWRETHGEKDSSLYLTYHARSKGSDTFAPMGPWITTRDEVVDPNALAVDCWLDDELVVSDSTSKLTFPIQDVIAHLSNYMTLEPGDVVHFGTAVQPGANPKFPTLRHLDMSSLDGTLSVEITGLGRLDNPIAHE</sequence>
<feature type="domain" description="Fumarylacetoacetase-like C-terminal" evidence="3">
    <location>
        <begin position="85"/>
        <end position="318"/>
    </location>
</feature>
<evidence type="ECO:0000256" key="2">
    <source>
        <dbReference type="ARBA" id="ARBA00022723"/>
    </source>
</evidence>
<gene>
    <name evidence="4" type="ordered locus">Mmcs_2606</name>
</gene>
<dbReference type="PANTHER" id="PTHR42796">
    <property type="entry name" value="FUMARYLACETOACETATE HYDROLASE DOMAIN-CONTAINING PROTEIN 2A-RELATED"/>
    <property type="match status" value="1"/>
</dbReference>
<evidence type="ECO:0000259" key="3">
    <source>
        <dbReference type="Pfam" id="PF01557"/>
    </source>
</evidence>
<dbReference type="KEGG" id="mmc:Mmcs_2606"/>
<dbReference type="GO" id="GO:0044281">
    <property type="term" value="P:small molecule metabolic process"/>
    <property type="evidence" value="ECO:0007669"/>
    <property type="project" value="UniProtKB-ARBA"/>
</dbReference>
<dbReference type="GO" id="GO:0016787">
    <property type="term" value="F:hydrolase activity"/>
    <property type="evidence" value="ECO:0007669"/>
    <property type="project" value="UniProtKB-KW"/>
</dbReference>
<protein>
    <submittedName>
        <fullName evidence="4">Fumarylacetoacetate (FAA) hydrolase</fullName>
    </submittedName>
</protein>
<keyword evidence="4" id="KW-0378">Hydrolase</keyword>
<dbReference type="InterPro" id="IPR051121">
    <property type="entry name" value="FAH"/>
</dbReference>
<dbReference type="Pfam" id="PF01557">
    <property type="entry name" value="FAA_hydrolase"/>
    <property type="match status" value="1"/>
</dbReference>
<evidence type="ECO:0000256" key="1">
    <source>
        <dbReference type="ARBA" id="ARBA00010211"/>
    </source>
</evidence>
<accession>A0A5Q5BKB5</accession>
<reference evidence="4" key="1">
    <citation type="submission" date="2006-06" db="EMBL/GenBank/DDBJ databases">
        <title>Complete sequence of chromosome of Mycobacterium sp. MCS.</title>
        <authorList>
            <consortium name="US DOE Joint Genome Institute"/>
            <person name="Copeland A."/>
            <person name="Lucas S."/>
            <person name="Lapidus A."/>
            <person name="Barry K."/>
            <person name="Detter J.C."/>
            <person name="Glavina del Rio T."/>
            <person name="Hammon N."/>
            <person name="Israni S."/>
            <person name="Dalin E."/>
            <person name="Tice H."/>
            <person name="Pitluck S."/>
            <person name="Martinez M."/>
            <person name="Schmutz J."/>
            <person name="Larimer F."/>
            <person name="Land M."/>
            <person name="Hauser L."/>
            <person name="Kyrpides N."/>
            <person name="Kim E."/>
            <person name="Miller C.D."/>
            <person name="Hughes J.E."/>
            <person name="Anderson A.J."/>
            <person name="Sims R.C."/>
            <person name="Richardson P."/>
        </authorList>
    </citation>
    <scope>NUCLEOTIDE SEQUENCE [LARGE SCALE GENOMIC DNA]</scope>
    <source>
        <strain evidence="4">MCS</strain>
    </source>
</reference>
<dbReference type="InterPro" id="IPR011234">
    <property type="entry name" value="Fumarylacetoacetase-like_C"/>
</dbReference>
<dbReference type="GO" id="GO:0046872">
    <property type="term" value="F:metal ion binding"/>
    <property type="evidence" value="ECO:0007669"/>
    <property type="project" value="UniProtKB-KW"/>
</dbReference>
<dbReference type="PANTHER" id="PTHR42796:SF4">
    <property type="entry name" value="FUMARYLACETOACETATE HYDROLASE DOMAIN-CONTAINING PROTEIN 2A"/>
    <property type="match status" value="1"/>
</dbReference>
<keyword evidence="2" id="KW-0479">Metal-binding</keyword>
<proteinExistence type="inferred from homology"/>